<dbReference type="AlphaFoldDB" id="A0A4Y2A686"/>
<organism evidence="1 2">
    <name type="scientific">Araneus ventricosus</name>
    <name type="common">Orbweaver spider</name>
    <name type="synonym">Epeira ventricosa</name>
    <dbReference type="NCBI Taxonomy" id="182803"/>
    <lineage>
        <taxon>Eukaryota</taxon>
        <taxon>Metazoa</taxon>
        <taxon>Ecdysozoa</taxon>
        <taxon>Arthropoda</taxon>
        <taxon>Chelicerata</taxon>
        <taxon>Arachnida</taxon>
        <taxon>Araneae</taxon>
        <taxon>Araneomorphae</taxon>
        <taxon>Entelegynae</taxon>
        <taxon>Araneoidea</taxon>
        <taxon>Araneidae</taxon>
        <taxon>Araneus</taxon>
    </lineage>
</organism>
<evidence type="ECO:0000313" key="1">
    <source>
        <dbReference type="EMBL" id="GBL75312.1"/>
    </source>
</evidence>
<keyword evidence="2" id="KW-1185">Reference proteome</keyword>
<accession>A0A4Y2A686</accession>
<name>A0A4Y2A686_ARAVE</name>
<comment type="caution">
    <text evidence="1">The sequence shown here is derived from an EMBL/GenBank/DDBJ whole genome shotgun (WGS) entry which is preliminary data.</text>
</comment>
<sequence length="96" mass="10972">MPLLVPVGGKREIRIPSADQQVEVQLLRAMVISFPISSHFKVMRIYVNGERTYAQCSPCPDTELSPNHIFDCPTILRVWQGVYFSPAEELYSYKIV</sequence>
<dbReference type="EMBL" id="BGPR01000007">
    <property type="protein sequence ID" value="GBL75312.1"/>
    <property type="molecule type" value="Genomic_DNA"/>
</dbReference>
<evidence type="ECO:0000313" key="2">
    <source>
        <dbReference type="Proteomes" id="UP000499080"/>
    </source>
</evidence>
<reference evidence="1 2" key="1">
    <citation type="journal article" date="2019" name="Sci. Rep.">
        <title>Orb-weaving spider Araneus ventricosus genome elucidates the spidroin gene catalogue.</title>
        <authorList>
            <person name="Kono N."/>
            <person name="Nakamura H."/>
            <person name="Ohtoshi R."/>
            <person name="Moran D.A.P."/>
            <person name="Shinohara A."/>
            <person name="Yoshida Y."/>
            <person name="Fujiwara M."/>
            <person name="Mori M."/>
            <person name="Tomita M."/>
            <person name="Arakawa K."/>
        </authorList>
    </citation>
    <scope>NUCLEOTIDE SEQUENCE [LARGE SCALE GENOMIC DNA]</scope>
</reference>
<dbReference type="Proteomes" id="UP000499080">
    <property type="component" value="Unassembled WGS sequence"/>
</dbReference>
<dbReference type="OrthoDB" id="6562203at2759"/>
<protein>
    <submittedName>
        <fullName evidence="1">Uncharacterized protein</fullName>
    </submittedName>
</protein>
<gene>
    <name evidence="1" type="ORF">AVEN_194529_1</name>
</gene>
<proteinExistence type="predicted"/>